<evidence type="ECO:0000256" key="1">
    <source>
        <dbReference type="SAM" id="SignalP"/>
    </source>
</evidence>
<gene>
    <name evidence="3" type="ORF">GGR46_004315</name>
</gene>
<keyword evidence="3" id="KW-0378">Hydrolase</keyword>
<dbReference type="GO" id="GO:0008889">
    <property type="term" value="F:glycerophosphodiester phosphodiesterase activity"/>
    <property type="evidence" value="ECO:0007669"/>
    <property type="project" value="UniProtKB-EC"/>
</dbReference>
<dbReference type="SUPFAM" id="SSF51695">
    <property type="entry name" value="PLC-like phosphodiesterases"/>
    <property type="match status" value="1"/>
</dbReference>
<dbReference type="GO" id="GO:0006629">
    <property type="term" value="P:lipid metabolic process"/>
    <property type="evidence" value="ECO:0007669"/>
    <property type="project" value="InterPro"/>
</dbReference>
<dbReference type="AlphaFoldDB" id="A0A7W6JWD6"/>
<feature type="signal peptide" evidence="1">
    <location>
        <begin position="1"/>
        <end position="19"/>
    </location>
</feature>
<dbReference type="Proteomes" id="UP000557392">
    <property type="component" value="Unassembled WGS sequence"/>
</dbReference>
<evidence type="ECO:0000259" key="2">
    <source>
        <dbReference type="PROSITE" id="PS51704"/>
    </source>
</evidence>
<dbReference type="InterPro" id="IPR030395">
    <property type="entry name" value="GP_PDE_dom"/>
</dbReference>
<keyword evidence="4" id="KW-1185">Reference proteome</keyword>
<sequence length="282" mass="30526">MIAKFATAITLVVATPAMAAPVCGTTSRIAELQRAWADPHGSLLIASHRGGHLKAPENSLAAIDEAVAAGADAVETDVQVSADGVPFILHDQKLDRTTDGTGRAADKTYAELRKLRLKGSDLPPPTLLEFLTRTCGRVLVDLDMKTDRFAPVIAVIQELGMIDQVMLFDADSDLLRAARAIEPKLQVMTRFTAKVKLDELNRGLAPVRIVHADPESLDPASRDAIRQVPARIWENALGELDMLMVANAPKACPLLKSMLDLGVNAIQTDRPALLREYLRKCA</sequence>
<name>A0A7W6JWD6_9SPHN</name>
<proteinExistence type="predicted"/>
<dbReference type="Gene3D" id="3.20.20.190">
    <property type="entry name" value="Phosphatidylinositol (PI) phosphodiesterase"/>
    <property type="match status" value="1"/>
</dbReference>
<reference evidence="3 4" key="1">
    <citation type="submission" date="2020-08" db="EMBL/GenBank/DDBJ databases">
        <title>Genomic Encyclopedia of Type Strains, Phase IV (KMG-IV): sequencing the most valuable type-strain genomes for metagenomic binning, comparative biology and taxonomic classification.</title>
        <authorList>
            <person name="Goeker M."/>
        </authorList>
    </citation>
    <scope>NUCLEOTIDE SEQUENCE [LARGE SCALE GENOMIC DNA]</scope>
    <source>
        <strain evidence="3 4">DSM 101806</strain>
    </source>
</reference>
<dbReference type="PANTHER" id="PTHR46211">
    <property type="entry name" value="GLYCEROPHOSPHORYL DIESTER PHOSPHODIESTERASE"/>
    <property type="match status" value="1"/>
</dbReference>
<feature type="chain" id="PRO_5030949646" evidence="1">
    <location>
        <begin position="20"/>
        <end position="282"/>
    </location>
</feature>
<dbReference type="EMBL" id="JACIEH010000003">
    <property type="protein sequence ID" value="MBB4100743.1"/>
    <property type="molecule type" value="Genomic_DNA"/>
</dbReference>
<feature type="domain" description="GP-PDE" evidence="2">
    <location>
        <begin position="43"/>
        <end position="278"/>
    </location>
</feature>
<accession>A0A7W6JWD6</accession>
<dbReference type="Pfam" id="PF03009">
    <property type="entry name" value="GDPD"/>
    <property type="match status" value="1"/>
</dbReference>
<dbReference type="RefSeq" id="WP_184000020.1">
    <property type="nucleotide sequence ID" value="NZ_JACIEH010000003.1"/>
</dbReference>
<comment type="caution">
    <text evidence="3">The sequence shown here is derived from an EMBL/GenBank/DDBJ whole genome shotgun (WGS) entry which is preliminary data.</text>
</comment>
<dbReference type="InterPro" id="IPR017946">
    <property type="entry name" value="PLC-like_Pdiesterase_TIM-brl"/>
</dbReference>
<dbReference type="EC" id="3.1.4.46" evidence="3"/>
<evidence type="ECO:0000313" key="3">
    <source>
        <dbReference type="EMBL" id="MBB4100743.1"/>
    </source>
</evidence>
<protein>
    <submittedName>
        <fullName evidence="3">Glycerophosphoryl diester phosphodiesterase</fullName>
        <ecNumber evidence="3">3.1.4.46</ecNumber>
    </submittedName>
</protein>
<dbReference type="PANTHER" id="PTHR46211:SF14">
    <property type="entry name" value="GLYCEROPHOSPHODIESTER PHOSPHODIESTERASE"/>
    <property type="match status" value="1"/>
</dbReference>
<dbReference type="PROSITE" id="PS51704">
    <property type="entry name" value="GP_PDE"/>
    <property type="match status" value="1"/>
</dbReference>
<organism evidence="3 4">
    <name type="scientific">Sphingomonas kyeonggiensis</name>
    <dbReference type="NCBI Taxonomy" id="1268553"/>
    <lineage>
        <taxon>Bacteria</taxon>
        <taxon>Pseudomonadati</taxon>
        <taxon>Pseudomonadota</taxon>
        <taxon>Alphaproteobacteria</taxon>
        <taxon>Sphingomonadales</taxon>
        <taxon>Sphingomonadaceae</taxon>
        <taxon>Sphingomonas</taxon>
    </lineage>
</organism>
<dbReference type="CDD" id="cd08566">
    <property type="entry name" value="GDPD_AtGDE_like"/>
    <property type="match status" value="1"/>
</dbReference>
<keyword evidence="1" id="KW-0732">Signal</keyword>
<evidence type="ECO:0000313" key="4">
    <source>
        <dbReference type="Proteomes" id="UP000557392"/>
    </source>
</evidence>